<evidence type="ECO:0000313" key="3">
    <source>
        <dbReference type="Proteomes" id="UP000231379"/>
    </source>
</evidence>
<dbReference type="Proteomes" id="UP000231379">
    <property type="component" value="Unassembled WGS sequence"/>
</dbReference>
<comment type="caution">
    <text evidence="2">The sequence shown here is derived from an EMBL/GenBank/DDBJ whole genome shotgun (WGS) entry which is preliminary data.</text>
</comment>
<sequence length="909" mass="95517">MYVNGIFTNEQKARDDLFFLIEEFKRKSTISGVKMLNGYNPSHLAGAADLVQAVSQAIGKPVSNYDRDTILRQIHSEVKTRKILLVGHSQGTFYTNEMYDYLVQNGVPRKSISIYNLATPASRVAGSGPYLTSANDNLVNKVREWSAMYGSLPPLDANILIPVLNPDVDELWRGHSFSGEYLAGASARIVDDISHELARLVAEETAAPSNGCFTPPPMTLAQKVQHAGFVVGDPLASTALAVLQTTGAVAQRAYGAAGAAARIIGDALAHIFSTELSSASAQGAAAALAIASPQPQSDQPDIQSTETSNTLSGEGASQLAFASDVAPPPPPQSPEPPPAPPPSETPQPETTDQESTPQPSEPPIMPLHGSGGGSPTPVVQQPDEAEESVSSEAEESVPIAILSPTDGDALANASFSVIGTSTPNAAITVRHGEDSYETEADDAGDWTLPLDLEEGTHELSFVARVGEKESDALPLSITIDLTAPEVPTLSVVECGSSLAVGGCLIPTDEVTVSWELLPSASSYAVVVNGEEGEIVQGSEQAIQIEFGATTTLALVAYDAAGNRSPVSHVEEVRAETQPLVINEVGWGGSWISSVNRVIVPQNQWIEILNTTEQELDVSQLSISRTGGAPIQLTGIVQAHGALAIIPHSSTEVSGKERKFVFTGQKVVVPFEALSVDGEQLSLLWNAAGGGVRVLDSTPEVAACGGWCEGAALAEIGSIATTGVVAKAPLSMERKQGAADGTSPSSWQRNDSYAASILGYGGEVWGTPGQPNSAALPEAGIYCGERSNLLAAGDAPVPFDPGDGKCELLSRFVSLGKTRWGYVFKGEVGNAEEVKMTVSNHGFTHLGIGLAKTVILVLPEDVHPGDTLFFALWEGGGDGHKDDFLAYFSDGSAEPPHQNFRVVPWVYQPE</sequence>
<name>A0A2H0U8J8_9BACT</name>
<accession>A0A2H0U8J8</accession>
<dbReference type="AlphaFoldDB" id="A0A2H0U8J8"/>
<gene>
    <name evidence="2" type="ORF">COU20_00925</name>
</gene>
<evidence type="ECO:0000256" key="1">
    <source>
        <dbReference type="SAM" id="MobiDB-lite"/>
    </source>
</evidence>
<feature type="compositionally biased region" description="Pro residues" evidence="1">
    <location>
        <begin position="326"/>
        <end position="345"/>
    </location>
</feature>
<feature type="compositionally biased region" description="Low complexity" evidence="1">
    <location>
        <begin position="346"/>
        <end position="358"/>
    </location>
</feature>
<protein>
    <recommendedName>
        <fullName evidence="4">LTD domain-containing protein</fullName>
    </recommendedName>
</protein>
<dbReference type="Gene3D" id="2.60.40.10">
    <property type="entry name" value="Immunoglobulins"/>
    <property type="match status" value="1"/>
</dbReference>
<feature type="compositionally biased region" description="Low complexity" evidence="1">
    <location>
        <begin position="291"/>
        <end position="304"/>
    </location>
</feature>
<dbReference type="InterPro" id="IPR013783">
    <property type="entry name" value="Ig-like_fold"/>
</dbReference>
<feature type="region of interest" description="Disordered" evidence="1">
    <location>
        <begin position="291"/>
        <end position="396"/>
    </location>
</feature>
<dbReference type="EMBL" id="PFBM01000007">
    <property type="protein sequence ID" value="PIR82727.1"/>
    <property type="molecule type" value="Genomic_DNA"/>
</dbReference>
<evidence type="ECO:0008006" key="4">
    <source>
        <dbReference type="Google" id="ProtNLM"/>
    </source>
</evidence>
<reference evidence="3" key="1">
    <citation type="submission" date="2017-09" db="EMBL/GenBank/DDBJ databases">
        <title>Depth-based differentiation of microbial function through sediment-hosted aquifers and enrichment of novel symbionts in the deep terrestrial subsurface.</title>
        <authorList>
            <person name="Probst A.J."/>
            <person name="Ladd B."/>
            <person name="Jarett J.K."/>
            <person name="Geller-Mcgrath D.E."/>
            <person name="Sieber C.M.K."/>
            <person name="Emerson J.B."/>
            <person name="Anantharaman K."/>
            <person name="Thomas B.C."/>
            <person name="Malmstrom R."/>
            <person name="Stieglmeier M."/>
            <person name="Klingl A."/>
            <person name="Woyke T."/>
            <person name="Ryan C.M."/>
            <person name="Banfield J.F."/>
        </authorList>
    </citation>
    <scope>NUCLEOTIDE SEQUENCE [LARGE SCALE GENOMIC DNA]</scope>
</reference>
<proteinExistence type="predicted"/>
<feature type="compositionally biased region" description="Acidic residues" evidence="1">
    <location>
        <begin position="383"/>
        <end position="395"/>
    </location>
</feature>
<organism evidence="2 3">
    <name type="scientific">Candidatus Kaiserbacteria bacterium CG10_big_fil_rev_8_21_14_0_10_59_10</name>
    <dbReference type="NCBI Taxonomy" id="1974612"/>
    <lineage>
        <taxon>Bacteria</taxon>
        <taxon>Candidatus Kaiseribacteriota</taxon>
    </lineage>
</organism>
<evidence type="ECO:0000313" key="2">
    <source>
        <dbReference type="EMBL" id="PIR82727.1"/>
    </source>
</evidence>